<organism evidence="1 2">
    <name type="scientific">Melastoma candidum</name>
    <dbReference type="NCBI Taxonomy" id="119954"/>
    <lineage>
        <taxon>Eukaryota</taxon>
        <taxon>Viridiplantae</taxon>
        <taxon>Streptophyta</taxon>
        <taxon>Embryophyta</taxon>
        <taxon>Tracheophyta</taxon>
        <taxon>Spermatophyta</taxon>
        <taxon>Magnoliopsida</taxon>
        <taxon>eudicotyledons</taxon>
        <taxon>Gunneridae</taxon>
        <taxon>Pentapetalae</taxon>
        <taxon>rosids</taxon>
        <taxon>malvids</taxon>
        <taxon>Myrtales</taxon>
        <taxon>Melastomataceae</taxon>
        <taxon>Melastomatoideae</taxon>
        <taxon>Melastomateae</taxon>
        <taxon>Melastoma</taxon>
    </lineage>
</organism>
<comment type="caution">
    <text evidence="1">The sequence shown here is derived from an EMBL/GenBank/DDBJ whole genome shotgun (WGS) entry which is preliminary data.</text>
</comment>
<evidence type="ECO:0000313" key="2">
    <source>
        <dbReference type="Proteomes" id="UP001057402"/>
    </source>
</evidence>
<sequence length="649" mass="71418">MRMCVCLLVFAIAVSYVFQMSSSSMDQEAKGALIRFLNNLSSYDGEIMSKNGWLEASDPCVGSWRGVVCENNSSVTKLLLDGTGLSGILDVNLLCNASMISRTLSVLSLNGNKIAGMVSSGISMCHQLTDLNFGRNRLCGYIPNSIGSLKNLKRLDISYNSFIGNLPDLSQIKGLNMLAVEVNRLSGRIPELDFSSLSYFNVSYNNFSGVIPGDASNLNQSSFQGNPFLCGHPLKKTCPKARQGVGRAHLFMFAGCTVMSLVLFAFSFVKLYNLQPSQNENKVMTVNDESENKHSSSWVGGSTIDVKTEVTRPETSAGQVAANQVESTSDRSDPASQLNSLVVLSNAAGSSMTFNELMMAPAQLLGRGKHAHLYRVEFGNGVVYAVKRIRKWGFSHGDFAERIQRIGRANHPNVLPVVAFYSSKQEKLLVYEYQQHGSLLGLLQGKNEARGLEWGFRLDIAAKTADALAHLHRELQEYRIGHGNLKSSNIILNKDMEPCISEYGLGEMSDHNSWSYPSSLSFLQGLRPDQRSTAENDPSADAFQCDVYNFGLILLELLTGKTVQCNGSFSLTKWVNSVVREEWTVEVFDKWLVSEGASEERMVYLLQVALKCVNKSPEGRPTSARVADMIHGIKEEEERASSSSTPYDP</sequence>
<proteinExistence type="predicted"/>
<dbReference type="EMBL" id="CM042883">
    <property type="protein sequence ID" value="KAI4375314.1"/>
    <property type="molecule type" value="Genomic_DNA"/>
</dbReference>
<accession>A0ACB9R8X3</accession>
<keyword evidence="2" id="KW-1185">Reference proteome</keyword>
<gene>
    <name evidence="1" type="ORF">MLD38_013198</name>
</gene>
<dbReference type="Proteomes" id="UP001057402">
    <property type="component" value="Chromosome 4"/>
</dbReference>
<name>A0ACB9R8X3_9MYRT</name>
<reference evidence="2" key="1">
    <citation type="journal article" date="2023" name="Front. Plant Sci.">
        <title>Chromosomal-level genome assembly of Melastoma candidum provides insights into trichome evolution.</title>
        <authorList>
            <person name="Zhong Y."/>
            <person name="Wu W."/>
            <person name="Sun C."/>
            <person name="Zou P."/>
            <person name="Liu Y."/>
            <person name="Dai S."/>
            <person name="Zhou R."/>
        </authorList>
    </citation>
    <scope>NUCLEOTIDE SEQUENCE [LARGE SCALE GENOMIC DNA]</scope>
</reference>
<evidence type="ECO:0000313" key="1">
    <source>
        <dbReference type="EMBL" id="KAI4375314.1"/>
    </source>
</evidence>
<protein>
    <submittedName>
        <fullName evidence="1">Uncharacterized protein</fullName>
    </submittedName>
</protein>